<evidence type="ECO:0000313" key="2">
    <source>
        <dbReference type="Proteomes" id="UP000828941"/>
    </source>
</evidence>
<dbReference type="Proteomes" id="UP000828941">
    <property type="component" value="Chromosome 1"/>
</dbReference>
<evidence type="ECO:0000313" key="1">
    <source>
        <dbReference type="EMBL" id="KAI4355999.1"/>
    </source>
</evidence>
<organism evidence="1 2">
    <name type="scientific">Bauhinia variegata</name>
    <name type="common">Purple orchid tree</name>
    <name type="synonym">Phanera variegata</name>
    <dbReference type="NCBI Taxonomy" id="167791"/>
    <lineage>
        <taxon>Eukaryota</taxon>
        <taxon>Viridiplantae</taxon>
        <taxon>Streptophyta</taxon>
        <taxon>Embryophyta</taxon>
        <taxon>Tracheophyta</taxon>
        <taxon>Spermatophyta</taxon>
        <taxon>Magnoliopsida</taxon>
        <taxon>eudicotyledons</taxon>
        <taxon>Gunneridae</taxon>
        <taxon>Pentapetalae</taxon>
        <taxon>rosids</taxon>
        <taxon>fabids</taxon>
        <taxon>Fabales</taxon>
        <taxon>Fabaceae</taxon>
        <taxon>Cercidoideae</taxon>
        <taxon>Cercideae</taxon>
        <taxon>Bauhiniinae</taxon>
        <taxon>Bauhinia</taxon>
    </lineage>
</organism>
<keyword evidence="2" id="KW-1185">Reference proteome</keyword>
<name>A0ACB9Q7C6_BAUVA</name>
<comment type="caution">
    <text evidence="1">The sequence shown here is derived from an EMBL/GenBank/DDBJ whole genome shotgun (WGS) entry which is preliminary data.</text>
</comment>
<proteinExistence type="predicted"/>
<reference evidence="1 2" key="1">
    <citation type="journal article" date="2022" name="DNA Res.">
        <title>Chromosomal-level genome assembly of the orchid tree Bauhinia variegata (Leguminosae; Cercidoideae) supports the allotetraploid origin hypothesis of Bauhinia.</title>
        <authorList>
            <person name="Zhong Y."/>
            <person name="Chen Y."/>
            <person name="Zheng D."/>
            <person name="Pang J."/>
            <person name="Liu Y."/>
            <person name="Luo S."/>
            <person name="Meng S."/>
            <person name="Qian L."/>
            <person name="Wei D."/>
            <person name="Dai S."/>
            <person name="Zhou R."/>
        </authorList>
    </citation>
    <scope>NUCLEOTIDE SEQUENCE [LARGE SCALE GENOMIC DNA]</scope>
    <source>
        <strain evidence="1">BV-YZ2020</strain>
    </source>
</reference>
<gene>
    <name evidence="1" type="ORF">L6164_000053</name>
</gene>
<sequence length="362" mass="40148">MSSSVNNQNPLTPNAVFSDCSEGLCSIYCPQWCYIIYPPPPPSIFLGDSSDDDSSSFEFSPLIVAIIGILASAFILLTYYTIISRFCRRRDQVSDSASHSDEHGDGLNNELAQVSSSSGLHETLIKSITVCKYKKNDGFVEGTDCSVCLSEFQENENLRLLPNCNHAFHLPCIDTWLRSHSSCPLCRSNISSISISLSNQRQTPLQEPPCPTISVSSALEYQSRNDAVIMVQNLERGLVQEIVVDFETDNLPSKSPIQECDNGDNMEETIQRYKRSISLNSCSRDARLRVADILNANEEDEEFQRQVLEVGSSRGIEGYREENGKSGVVNMVKSPVGMRRSVSTGRFAFTNYGKGKHSVLPN</sequence>
<protein>
    <submittedName>
        <fullName evidence="1">Uncharacterized protein</fullName>
    </submittedName>
</protein>
<accession>A0ACB9Q7C6</accession>
<dbReference type="EMBL" id="CM039426">
    <property type="protein sequence ID" value="KAI4355999.1"/>
    <property type="molecule type" value="Genomic_DNA"/>
</dbReference>